<dbReference type="Proteomes" id="UP000799772">
    <property type="component" value="Unassembled WGS sequence"/>
</dbReference>
<reference evidence="7" key="1">
    <citation type="journal article" date="2020" name="Stud. Mycol.">
        <title>101 Dothideomycetes genomes: a test case for predicting lifestyles and emergence of pathogens.</title>
        <authorList>
            <person name="Haridas S."/>
            <person name="Albert R."/>
            <person name="Binder M."/>
            <person name="Bloem J."/>
            <person name="Labutti K."/>
            <person name="Salamov A."/>
            <person name="Andreopoulos B."/>
            <person name="Baker S."/>
            <person name="Barry K."/>
            <person name="Bills G."/>
            <person name="Bluhm B."/>
            <person name="Cannon C."/>
            <person name="Castanera R."/>
            <person name="Culley D."/>
            <person name="Daum C."/>
            <person name="Ezra D."/>
            <person name="Gonzalez J."/>
            <person name="Henrissat B."/>
            <person name="Kuo A."/>
            <person name="Liang C."/>
            <person name="Lipzen A."/>
            <person name="Lutzoni F."/>
            <person name="Magnuson J."/>
            <person name="Mondo S."/>
            <person name="Nolan M."/>
            <person name="Ohm R."/>
            <person name="Pangilinan J."/>
            <person name="Park H.-J."/>
            <person name="Ramirez L."/>
            <person name="Alfaro M."/>
            <person name="Sun H."/>
            <person name="Tritt A."/>
            <person name="Yoshinaga Y."/>
            <person name="Zwiers L.-H."/>
            <person name="Turgeon B."/>
            <person name="Goodwin S."/>
            <person name="Spatafora J."/>
            <person name="Crous P."/>
            <person name="Grigoriev I."/>
        </authorList>
    </citation>
    <scope>NUCLEOTIDE SEQUENCE</scope>
    <source>
        <strain evidence="7">CBS 133067</strain>
    </source>
</reference>
<gene>
    <name evidence="7" type="ORF">NA57DRAFT_57369</name>
</gene>
<sequence>MKVLIVGGGLGGLCLANGLHKEGVEVRVFERHPSAESDKQGYFIHLEGQGREALQRCLNEQGWERFLATSTSAGSTWAFRDPQLQLIAMRDDVKITGKPAEVVERRAIIRWEFRSVLLKALGSEESEIVQWDKTFTHYEEIEGGRVLACFADGTTEEGDILVGADGSKSKVREQRLPYLHREDLGIVIICGQCSMNETSSCDLPLFMKDCSLNNIIPYGKGWLFVTSWCTQGSLKNEHADSHDDYTLWAYFVPKDDTPPNMTKLSAAELRDIVLGGVRGWASSINDIVQKANLSTIVPVYLRCAPHLEHWDSSNITLIGDAIHNMTPAAGVGANTALRDAQILTDLLVESARGKTSVAEAIGKYEAKMRPYANAAVALSRQIAESATSSSLFQRFMFRTVLRLAQASPFVMRATIGRGAVESYMK</sequence>
<keyword evidence="2" id="KW-0285">Flavoprotein</keyword>
<protein>
    <submittedName>
        <fullName evidence="7">FAD/NAD(P)-binding domain-containing protein</fullName>
    </submittedName>
</protein>
<dbReference type="PANTHER" id="PTHR47178">
    <property type="entry name" value="MONOOXYGENASE, FAD-BINDING"/>
    <property type="match status" value="1"/>
</dbReference>
<comment type="caution">
    <text evidence="7">The sequence shown here is derived from an EMBL/GenBank/DDBJ whole genome shotgun (WGS) entry which is preliminary data.</text>
</comment>
<keyword evidence="8" id="KW-1185">Reference proteome</keyword>
<accession>A0A9P4ICC5</accession>
<dbReference type="PRINTS" id="PR00420">
    <property type="entry name" value="RNGMNOXGNASE"/>
</dbReference>
<evidence type="ECO:0000256" key="2">
    <source>
        <dbReference type="ARBA" id="ARBA00022630"/>
    </source>
</evidence>
<feature type="domain" description="FAD-binding" evidence="6">
    <location>
        <begin position="2"/>
        <end position="174"/>
    </location>
</feature>
<dbReference type="PANTHER" id="PTHR47178:SF5">
    <property type="entry name" value="FAD-BINDING DOMAIN-CONTAINING PROTEIN"/>
    <property type="match status" value="1"/>
</dbReference>
<dbReference type="GO" id="GO:0071949">
    <property type="term" value="F:FAD binding"/>
    <property type="evidence" value="ECO:0007669"/>
    <property type="project" value="InterPro"/>
</dbReference>
<evidence type="ECO:0000256" key="4">
    <source>
        <dbReference type="ARBA" id="ARBA00023002"/>
    </source>
</evidence>
<dbReference type="AlphaFoldDB" id="A0A9P4ICC5"/>
<organism evidence="7 8">
    <name type="scientific">Rhizodiscina lignyota</name>
    <dbReference type="NCBI Taxonomy" id="1504668"/>
    <lineage>
        <taxon>Eukaryota</taxon>
        <taxon>Fungi</taxon>
        <taxon>Dikarya</taxon>
        <taxon>Ascomycota</taxon>
        <taxon>Pezizomycotina</taxon>
        <taxon>Dothideomycetes</taxon>
        <taxon>Pleosporomycetidae</taxon>
        <taxon>Aulographales</taxon>
        <taxon>Rhizodiscinaceae</taxon>
        <taxon>Rhizodiscina</taxon>
    </lineage>
</organism>
<name>A0A9P4ICC5_9PEZI</name>
<dbReference type="OrthoDB" id="47494at2759"/>
<evidence type="ECO:0000259" key="6">
    <source>
        <dbReference type="Pfam" id="PF01494"/>
    </source>
</evidence>
<keyword evidence="4" id="KW-0560">Oxidoreductase</keyword>
<keyword evidence="3" id="KW-0274">FAD</keyword>
<dbReference type="Pfam" id="PF01494">
    <property type="entry name" value="FAD_binding_3"/>
    <property type="match status" value="2"/>
</dbReference>
<evidence type="ECO:0000256" key="1">
    <source>
        <dbReference type="ARBA" id="ARBA00001974"/>
    </source>
</evidence>
<proteinExistence type="predicted"/>
<evidence type="ECO:0000256" key="3">
    <source>
        <dbReference type="ARBA" id="ARBA00022827"/>
    </source>
</evidence>
<dbReference type="InterPro" id="IPR002938">
    <property type="entry name" value="FAD-bd"/>
</dbReference>
<evidence type="ECO:0000313" key="7">
    <source>
        <dbReference type="EMBL" id="KAF2098204.1"/>
    </source>
</evidence>
<feature type="domain" description="FAD-binding" evidence="6">
    <location>
        <begin position="307"/>
        <end position="377"/>
    </location>
</feature>
<dbReference type="EMBL" id="ML978127">
    <property type="protein sequence ID" value="KAF2098204.1"/>
    <property type="molecule type" value="Genomic_DNA"/>
</dbReference>
<dbReference type="Gene3D" id="3.50.50.60">
    <property type="entry name" value="FAD/NAD(P)-binding domain"/>
    <property type="match status" value="1"/>
</dbReference>
<comment type="cofactor">
    <cofactor evidence="1">
        <name>FAD</name>
        <dbReference type="ChEBI" id="CHEBI:57692"/>
    </cofactor>
</comment>
<dbReference type="InterPro" id="IPR036188">
    <property type="entry name" value="FAD/NAD-bd_sf"/>
</dbReference>
<keyword evidence="5" id="KW-0503">Monooxygenase</keyword>
<evidence type="ECO:0000256" key="5">
    <source>
        <dbReference type="ARBA" id="ARBA00023033"/>
    </source>
</evidence>
<dbReference type="SUPFAM" id="SSF51905">
    <property type="entry name" value="FAD/NAD(P)-binding domain"/>
    <property type="match status" value="1"/>
</dbReference>
<dbReference type="GO" id="GO:0004497">
    <property type="term" value="F:monooxygenase activity"/>
    <property type="evidence" value="ECO:0007669"/>
    <property type="project" value="UniProtKB-KW"/>
</dbReference>
<evidence type="ECO:0000313" key="8">
    <source>
        <dbReference type="Proteomes" id="UP000799772"/>
    </source>
</evidence>